<sequence>MSDALLFRARADQELANAAAATLQNVRDRSERAAKAWTAMADRAGEVETARKTREAKHNA</sequence>
<accession>A0A1I5TKL6</accession>
<keyword evidence="2" id="KW-1185">Reference proteome</keyword>
<reference evidence="1 2" key="1">
    <citation type="submission" date="2016-10" db="EMBL/GenBank/DDBJ databases">
        <authorList>
            <person name="de Groot N.N."/>
        </authorList>
    </citation>
    <scope>NUCLEOTIDE SEQUENCE [LARGE SCALE GENOMIC DNA]</scope>
    <source>
        <strain evidence="1 2">CGMCC 1.9113</strain>
    </source>
</reference>
<dbReference type="RefSeq" id="WP_093333736.1">
    <property type="nucleotide sequence ID" value="NZ_FOXP01000008.1"/>
</dbReference>
<dbReference type="EMBL" id="FOXP01000008">
    <property type="protein sequence ID" value="SFP83614.1"/>
    <property type="molecule type" value="Genomic_DNA"/>
</dbReference>
<name>A0A1I5TKL6_9SPHN</name>
<protein>
    <submittedName>
        <fullName evidence="1">Uncharacterized protein</fullName>
    </submittedName>
</protein>
<proteinExistence type="predicted"/>
<organism evidence="1 2">
    <name type="scientific">Sphingomonas rubra</name>
    <dbReference type="NCBI Taxonomy" id="634430"/>
    <lineage>
        <taxon>Bacteria</taxon>
        <taxon>Pseudomonadati</taxon>
        <taxon>Pseudomonadota</taxon>
        <taxon>Alphaproteobacteria</taxon>
        <taxon>Sphingomonadales</taxon>
        <taxon>Sphingomonadaceae</taxon>
        <taxon>Sphingomonas</taxon>
    </lineage>
</organism>
<dbReference type="Proteomes" id="UP000199586">
    <property type="component" value="Unassembled WGS sequence"/>
</dbReference>
<evidence type="ECO:0000313" key="1">
    <source>
        <dbReference type="EMBL" id="SFP83614.1"/>
    </source>
</evidence>
<gene>
    <name evidence="1" type="ORF">SAMN04488241_108110</name>
</gene>
<evidence type="ECO:0000313" key="2">
    <source>
        <dbReference type="Proteomes" id="UP000199586"/>
    </source>
</evidence>
<dbReference type="OrthoDB" id="7411138at2"/>
<dbReference type="AlphaFoldDB" id="A0A1I5TKL6"/>